<sequence>MVASLLCRLFSAYTASSYAALCMTTGLWRAGRSATLLAFFGFTMLSSQFRITGQISGSVEPARDVQLPLRRGRLCCGAGGGNDRGNGPSTLSEAGSGICRTVVPSCERRLSQPGYRTCAACAIADSSSAR</sequence>
<name>A0A6B0URR5_IXORI</name>
<accession>A0A6B0URR5</accession>
<reference evidence="1" key="1">
    <citation type="submission" date="2019-12" db="EMBL/GenBank/DDBJ databases">
        <title>An insight into the sialome of adult female Ixodes ricinus ticks feeding for 6 days.</title>
        <authorList>
            <person name="Perner J."/>
            <person name="Ribeiro J.M.C."/>
        </authorList>
    </citation>
    <scope>NUCLEOTIDE SEQUENCE</scope>
    <source>
        <strain evidence="1">Semi-engorged</strain>
        <tissue evidence="1">Salivary glands</tissue>
    </source>
</reference>
<dbReference type="EMBL" id="GIFC01010128">
    <property type="protein sequence ID" value="MXU92211.1"/>
    <property type="molecule type" value="Transcribed_RNA"/>
</dbReference>
<dbReference type="AlphaFoldDB" id="A0A6B0URR5"/>
<evidence type="ECO:0000313" key="1">
    <source>
        <dbReference type="EMBL" id="MXU92211.1"/>
    </source>
</evidence>
<protein>
    <submittedName>
        <fullName evidence="1">Uncharacterized protein</fullName>
    </submittedName>
</protein>
<proteinExistence type="predicted"/>
<organism evidence="1">
    <name type="scientific">Ixodes ricinus</name>
    <name type="common">Common tick</name>
    <name type="synonym">Acarus ricinus</name>
    <dbReference type="NCBI Taxonomy" id="34613"/>
    <lineage>
        <taxon>Eukaryota</taxon>
        <taxon>Metazoa</taxon>
        <taxon>Ecdysozoa</taxon>
        <taxon>Arthropoda</taxon>
        <taxon>Chelicerata</taxon>
        <taxon>Arachnida</taxon>
        <taxon>Acari</taxon>
        <taxon>Parasitiformes</taxon>
        <taxon>Ixodida</taxon>
        <taxon>Ixodoidea</taxon>
        <taxon>Ixodidae</taxon>
        <taxon>Ixodinae</taxon>
        <taxon>Ixodes</taxon>
    </lineage>
</organism>